<dbReference type="PANTHER" id="PTHR30563">
    <property type="entry name" value="DNA RECOMBINATION PROTEIN RMUC"/>
    <property type="match status" value="1"/>
</dbReference>
<accession>A0A0K1JM98</accession>
<dbReference type="RefSeq" id="WP_052594613.1">
    <property type="nucleotide sequence ID" value="NZ_CP011112.1"/>
</dbReference>
<dbReference type="Pfam" id="PF02646">
    <property type="entry name" value="RmuC"/>
    <property type="match status" value="1"/>
</dbReference>
<evidence type="ECO:0000313" key="7">
    <source>
        <dbReference type="Proteomes" id="UP000066480"/>
    </source>
</evidence>
<dbReference type="Proteomes" id="UP000066480">
    <property type="component" value="Chromosome"/>
</dbReference>
<comment type="similarity">
    <text evidence="2">Belongs to the RmuC family.</text>
</comment>
<proteinExistence type="inferred from homology"/>
<gene>
    <name evidence="6" type="ORF">VV02_20710</name>
</gene>
<dbReference type="OrthoDB" id="370725at2"/>
<protein>
    <submittedName>
        <fullName evidence="6">DNA polymerase V</fullName>
    </submittedName>
</protein>
<dbReference type="GO" id="GO:0006310">
    <property type="term" value="P:DNA recombination"/>
    <property type="evidence" value="ECO:0007669"/>
    <property type="project" value="UniProtKB-KW"/>
</dbReference>
<organism evidence="6 7">
    <name type="scientific">Luteipulveratus mongoliensis</name>
    <dbReference type="NCBI Taxonomy" id="571913"/>
    <lineage>
        <taxon>Bacteria</taxon>
        <taxon>Bacillati</taxon>
        <taxon>Actinomycetota</taxon>
        <taxon>Actinomycetes</taxon>
        <taxon>Micrococcales</taxon>
        <taxon>Dermacoccaceae</taxon>
        <taxon>Luteipulveratus</taxon>
    </lineage>
</organism>
<feature type="compositionally biased region" description="Basic and acidic residues" evidence="5">
    <location>
        <begin position="391"/>
        <end position="400"/>
    </location>
</feature>
<keyword evidence="3" id="KW-0175">Coiled coil</keyword>
<dbReference type="PATRIC" id="fig|571913.6.peg.4199"/>
<dbReference type="PANTHER" id="PTHR30563:SF0">
    <property type="entry name" value="DNA RECOMBINATION PROTEIN RMUC"/>
    <property type="match status" value="1"/>
</dbReference>
<name>A0A0K1JM98_9MICO</name>
<dbReference type="AlphaFoldDB" id="A0A0K1JM98"/>
<dbReference type="KEGG" id="lmoi:VV02_20710"/>
<evidence type="ECO:0000256" key="5">
    <source>
        <dbReference type="SAM" id="MobiDB-lite"/>
    </source>
</evidence>
<keyword evidence="7" id="KW-1185">Reference proteome</keyword>
<evidence type="ECO:0000256" key="1">
    <source>
        <dbReference type="ARBA" id="ARBA00003416"/>
    </source>
</evidence>
<sequence>MENLIGLVTGLVLGTALAWAWLRQAHAVRSAALLTERDLLRERVVDLEAAVSDDAQTASVLMPLQDALGRVERQVTTLERDRVEQFGELAGRLTDVAASTAALRDQTASLAGALNSSTTRGTWGEVQLRRVLEHAGMLAHCDFDEQVSASTRHDARVRPDVVVRLPGDKVLVIDSKAPMTAFMAAQADELTAAQRSTKLVEHARQLRGHIDGLAAKEYWSAFSTTPEMVVCFVPGDAILVAALAADPGLLDRAMSRRIVLASPSTLMALLRSVAFAWQQEALSGSARELLALGKELYARLATLGRHTSEMGAALRRSVETYNAMVGSLESRVLVTARRMSELDLTADPLEVVRPVETAARPLTAQELIDALDDDVARPQLDLDVAAPQRDSSVERRSDTA</sequence>
<dbReference type="EMBL" id="CP011112">
    <property type="protein sequence ID" value="AKU17698.1"/>
    <property type="molecule type" value="Genomic_DNA"/>
</dbReference>
<evidence type="ECO:0000313" key="6">
    <source>
        <dbReference type="EMBL" id="AKU17698.1"/>
    </source>
</evidence>
<evidence type="ECO:0000256" key="3">
    <source>
        <dbReference type="ARBA" id="ARBA00023054"/>
    </source>
</evidence>
<feature type="region of interest" description="Disordered" evidence="5">
    <location>
        <begin position="381"/>
        <end position="400"/>
    </location>
</feature>
<dbReference type="STRING" id="571913.VV02_20710"/>
<evidence type="ECO:0000256" key="2">
    <source>
        <dbReference type="ARBA" id="ARBA00009840"/>
    </source>
</evidence>
<reference evidence="6 7" key="1">
    <citation type="submission" date="2015-03" db="EMBL/GenBank/DDBJ databases">
        <title>Luteipulveratus halotolerans sp. nov., a novel actinobacterium (Dermacoccaceae) from Sarawak, Malaysia.</title>
        <authorList>
            <person name="Juboi H."/>
            <person name="Basik A."/>
            <person name="Shamsul S.S."/>
            <person name="Arnold P."/>
            <person name="Schmitt E.K."/>
            <person name="Sanglier J.-J."/>
            <person name="Yeo T."/>
        </authorList>
    </citation>
    <scope>NUCLEOTIDE SEQUENCE [LARGE SCALE GENOMIC DNA]</scope>
    <source>
        <strain evidence="6 7">MN07-A0370</strain>
    </source>
</reference>
<keyword evidence="4" id="KW-0233">DNA recombination</keyword>
<evidence type="ECO:0000256" key="4">
    <source>
        <dbReference type="ARBA" id="ARBA00023172"/>
    </source>
</evidence>
<dbReference type="InterPro" id="IPR003798">
    <property type="entry name" value="DNA_recombination_RmuC"/>
</dbReference>
<comment type="function">
    <text evidence="1">Involved in DNA recombination.</text>
</comment>